<evidence type="ECO:0000256" key="5">
    <source>
        <dbReference type="ARBA" id="ARBA00023172"/>
    </source>
</evidence>
<feature type="region of interest" description="Disordered" evidence="10">
    <location>
        <begin position="386"/>
        <end position="490"/>
    </location>
</feature>
<dbReference type="GO" id="GO:0017108">
    <property type="term" value="F:5'-flap endonuclease activity"/>
    <property type="evidence" value="ECO:0007669"/>
    <property type="project" value="InterPro"/>
</dbReference>
<feature type="region of interest" description="Disordered" evidence="10">
    <location>
        <begin position="97"/>
        <end position="300"/>
    </location>
</feature>
<keyword evidence="3 9" id="KW-0597">Phosphoprotein</keyword>
<dbReference type="HAMAP" id="MF_03110">
    <property type="entry name" value="Endonuc_su_Slx4"/>
    <property type="match status" value="1"/>
</dbReference>
<accession>A0A6A6DC29</accession>
<dbReference type="InterPro" id="IPR027784">
    <property type="entry name" value="Slx4_ascomycetes"/>
</dbReference>
<feature type="compositionally biased region" description="Low complexity" evidence="10">
    <location>
        <begin position="619"/>
        <end position="631"/>
    </location>
</feature>
<dbReference type="EMBL" id="ML994695">
    <property type="protein sequence ID" value="KAF2177084.1"/>
    <property type="molecule type" value="Genomic_DNA"/>
</dbReference>
<dbReference type="AlphaFoldDB" id="A0A6A6DC29"/>
<feature type="compositionally biased region" description="Polar residues" evidence="10">
    <location>
        <begin position="256"/>
        <end position="266"/>
    </location>
</feature>
<comment type="PTM">
    <text evidence="9">Phosphorylated in response to DNA damage.</text>
</comment>
<keyword evidence="5 9" id="KW-0233">DNA recombination</keyword>
<feature type="region of interest" description="Disordered" evidence="10">
    <location>
        <begin position="619"/>
        <end position="844"/>
    </location>
</feature>
<reference evidence="11" key="1">
    <citation type="journal article" date="2020" name="Stud. Mycol.">
        <title>101 Dothideomycetes genomes: a test case for predicting lifestyles and emergence of pathogens.</title>
        <authorList>
            <person name="Haridas S."/>
            <person name="Albert R."/>
            <person name="Binder M."/>
            <person name="Bloem J."/>
            <person name="Labutti K."/>
            <person name="Salamov A."/>
            <person name="Andreopoulos B."/>
            <person name="Baker S."/>
            <person name="Barry K."/>
            <person name="Bills G."/>
            <person name="Bluhm B."/>
            <person name="Cannon C."/>
            <person name="Castanera R."/>
            <person name="Culley D."/>
            <person name="Daum C."/>
            <person name="Ezra D."/>
            <person name="Gonzalez J."/>
            <person name="Henrissat B."/>
            <person name="Kuo A."/>
            <person name="Liang C."/>
            <person name="Lipzen A."/>
            <person name="Lutzoni F."/>
            <person name="Magnuson J."/>
            <person name="Mondo S."/>
            <person name="Nolan M."/>
            <person name="Ohm R."/>
            <person name="Pangilinan J."/>
            <person name="Park H.-J."/>
            <person name="Ramirez L."/>
            <person name="Alfaro M."/>
            <person name="Sun H."/>
            <person name="Tritt A."/>
            <person name="Yoshinaga Y."/>
            <person name="Zwiers L.-H."/>
            <person name="Turgeon B."/>
            <person name="Goodwin S."/>
            <person name="Spatafora J."/>
            <person name="Crous P."/>
            <person name="Grigoriev I."/>
        </authorList>
    </citation>
    <scope>NUCLEOTIDE SEQUENCE</scope>
    <source>
        <strain evidence="11">CBS 207.26</strain>
    </source>
</reference>
<dbReference type="GO" id="GO:0006260">
    <property type="term" value="P:DNA replication"/>
    <property type="evidence" value="ECO:0007669"/>
    <property type="project" value="InterPro"/>
</dbReference>
<protein>
    <recommendedName>
        <fullName evidence="8 9">Structure-specific endonuclease subunit SLX4</fullName>
    </recommendedName>
</protein>
<comment type="function">
    <text evidence="9">Regulatory subunit of the SLX1-SLX4 structure-specific endonuclease that resolves DNA secondary structures generated during DNA repair and recombination. Has endonuclease activity towards branched DNA substrates, introducing single-strand cuts in duplex DNA close to junctions with ss-DNA.</text>
</comment>
<dbReference type="Pfam" id="PF09494">
    <property type="entry name" value="Slx4"/>
    <property type="match status" value="1"/>
</dbReference>
<sequence length="980" mass="108171">MATFDLVILSSSPPPSSGVAIPKDSPPSNQQRVKVATFSPAQPSPLGSPIRQASDALKSDSRAVPIPDGAVAGFATAGTLVKSHHYSLELGNEFGEIQQAQSRRNSLQSIGEADNGRKKPRKRSTKSTAKNGEPAAKKPRARKSKANKDGDLQDARSRKKGLTTSPYFAPPALPTNEAEIPPNEEYPVPKAKVSKPRKLRAKENAEKDEAQTKSNKARVTKPKGAAYSAEDEPKRKTTGTVSAHFQSRWNSRKDTPTSALDETSNPGLEDNSIWEVPSSPRHGKTTSKSQEQVGINGKSLELDEAVARRKDWTPIKDSGSSGVLVDSAFKENDPMVLQSDKGTFTNLLSSFAHAQNSEMQNIGPSRPILHEGAAVMKRRRIELVDVPGNQSVSRNTSPKKGKVPKKKARTITDLVTAQYDPKNPANDTPPVRSEIFCSHATTVPTKPPAPDLPEFTAAKPIRKRSSSKKASDRGAVKSKRANAKHTAKATTKTQLIANKLLSPTSAALRMDKQDILFGTSSQLVREESPTLIREIQKAIRESEQDDEVPPGFCLDEKDKAAPCLWPRWEKIEGKRGLWAAGARDEEGMLLEKEDIYMPEPDRAQDLPILFDGTVEIIDTSSTDSGDSPLSDVPSCLLPPSRVTEQGTARTVVEEEHSVSFDDIDNYTNEPPTQSNRQPNLSFLRIDDFPPSTQPTLTTTINSRKNEHSLSFEDIDDYTKELPPQSDREGNLSFLDIDDFPPSTQPPPTTATSTGSPKKRRGRPRKSESVISRSQPHAISKEPQGKQTSKSQPSTPKKTRRFDHVEEILDSEDDEALSPTPPRQARLQDSPPLDLHPSQSNPNPISSIQVEVFKVPAKDLEWSHIKTKIFSQISAAIKNLPPSTDPQNPTWHEKILLYDPIILEDITEWLNRETRIRVWKRATKVVKAGKKCVTIAGGGEEMVDVVYKELETWMVQGWCQEMSICCVEKEKKRSWRGKGMY</sequence>
<feature type="compositionally biased region" description="Basic residues" evidence="10">
    <location>
        <begin position="397"/>
        <end position="409"/>
    </location>
</feature>
<evidence type="ECO:0000256" key="6">
    <source>
        <dbReference type="ARBA" id="ARBA00023204"/>
    </source>
</evidence>
<feature type="compositionally biased region" description="Basic and acidic residues" evidence="10">
    <location>
        <begin position="201"/>
        <end position="211"/>
    </location>
</feature>
<organism evidence="11 12">
    <name type="scientific">Zopfia rhizophila CBS 207.26</name>
    <dbReference type="NCBI Taxonomy" id="1314779"/>
    <lineage>
        <taxon>Eukaryota</taxon>
        <taxon>Fungi</taxon>
        <taxon>Dikarya</taxon>
        <taxon>Ascomycota</taxon>
        <taxon>Pezizomycotina</taxon>
        <taxon>Dothideomycetes</taxon>
        <taxon>Dothideomycetes incertae sedis</taxon>
        <taxon>Zopfiaceae</taxon>
        <taxon>Zopfia</taxon>
    </lineage>
</organism>
<comment type="subunit">
    <text evidence="9">Forms a heterodimer with SLX1.</text>
</comment>
<evidence type="ECO:0000256" key="9">
    <source>
        <dbReference type="HAMAP-Rule" id="MF_03110"/>
    </source>
</evidence>
<proteinExistence type="inferred from homology"/>
<feature type="compositionally biased region" description="Basic and acidic residues" evidence="10">
    <location>
        <begin position="146"/>
        <end position="156"/>
    </location>
</feature>
<feature type="region of interest" description="Disordered" evidence="10">
    <location>
        <begin position="9"/>
        <end position="68"/>
    </location>
</feature>
<evidence type="ECO:0000313" key="12">
    <source>
        <dbReference type="Proteomes" id="UP000800200"/>
    </source>
</evidence>
<evidence type="ECO:0000256" key="7">
    <source>
        <dbReference type="ARBA" id="ARBA00023242"/>
    </source>
</evidence>
<evidence type="ECO:0000256" key="2">
    <source>
        <dbReference type="ARBA" id="ARBA00006661"/>
    </source>
</evidence>
<feature type="compositionally biased region" description="Polar residues" evidence="10">
    <location>
        <begin position="98"/>
        <end position="109"/>
    </location>
</feature>
<keyword evidence="7 9" id="KW-0539">Nucleus</keyword>
<dbReference type="GO" id="GO:0006310">
    <property type="term" value="P:DNA recombination"/>
    <property type="evidence" value="ECO:0007669"/>
    <property type="project" value="UniProtKB-UniRule"/>
</dbReference>
<name>A0A6A6DC29_9PEZI</name>
<dbReference type="OrthoDB" id="5349119at2759"/>
<evidence type="ECO:0000313" key="11">
    <source>
        <dbReference type="EMBL" id="KAF2177084.1"/>
    </source>
</evidence>
<comment type="subcellular location">
    <subcellularLocation>
        <location evidence="1 9">Nucleus</location>
    </subcellularLocation>
</comment>
<feature type="compositionally biased region" description="Polar residues" evidence="10">
    <location>
        <begin position="665"/>
        <end position="680"/>
    </location>
</feature>
<dbReference type="GO" id="GO:0006281">
    <property type="term" value="P:DNA repair"/>
    <property type="evidence" value="ECO:0007669"/>
    <property type="project" value="UniProtKB-UniRule"/>
</dbReference>
<comment type="similarity">
    <text evidence="2 9">Belongs to the SLX4 family.</text>
</comment>
<evidence type="ECO:0000256" key="3">
    <source>
        <dbReference type="ARBA" id="ARBA00022553"/>
    </source>
</evidence>
<feature type="compositionally biased region" description="Basic residues" evidence="10">
    <location>
        <begin position="476"/>
        <end position="487"/>
    </location>
</feature>
<feature type="compositionally biased region" description="Polar residues" evidence="10">
    <location>
        <begin position="693"/>
        <end position="702"/>
    </location>
</feature>
<evidence type="ECO:0000256" key="10">
    <source>
        <dbReference type="SAM" id="MobiDB-lite"/>
    </source>
</evidence>
<dbReference type="InterPro" id="IPR018574">
    <property type="entry name" value="Structure-sp_endonuc_su_Slx4"/>
</dbReference>
<keyword evidence="6 9" id="KW-0234">DNA repair</keyword>
<evidence type="ECO:0000256" key="1">
    <source>
        <dbReference type="ARBA" id="ARBA00004123"/>
    </source>
</evidence>
<dbReference type="GO" id="GO:0033557">
    <property type="term" value="C:Slx1-Slx4 complex"/>
    <property type="evidence" value="ECO:0007669"/>
    <property type="project" value="UniProtKB-UniRule"/>
</dbReference>
<evidence type="ECO:0000256" key="4">
    <source>
        <dbReference type="ARBA" id="ARBA00022763"/>
    </source>
</evidence>
<feature type="compositionally biased region" description="Polar residues" evidence="10">
    <location>
        <begin position="784"/>
        <end position="795"/>
    </location>
</feature>
<keyword evidence="4 9" id="KW-0227">DNA damage</keyword>
<gene>
    <name evidence="9" type="primary">SLX4</name>
    <name evidence="11" type="ORF">K469DRAFT_742694</name>
</gene>
<feature type="compositionally biased region" description="Polar residues" evidence="10">
    <location>
        <begin position="238"/>
        <end position="249"/>
    </location>
</feature>
<keyword evidence="12" id="KW-1185">Reference proteome</keyword>
<evidence type="ECO:0000256" key="8">
    <source>
        <dbReference type="ARBA" id="ARBA00029496"/>
    </source>
</evidence>
<dbReference type="Proteomes" id="UP000800200">
    <property type="component" value="Unassembled WGS sequence"/>
</dbReference>